<dbReference type="PROSITE" id="PS50893">
    <property type="entry name" value="ABC_TRANSPORTER_2"/>
    <property type="match status" value="2"/>
</dbReference>
<organism evidence="4 5">
    <name type="scientific">Methanobacterium formicicum (strain DSM 3637 / PP1)</name>
    <dbReference type="NCBI Taxonomy" id="1204725"/>
    <lineage>
        <taxon>Archaea</taxon>
        <taxon>Methanobacteriati</taxon>
        <taxon>Methanobacteriota</taxon>
        <taxon>Methanomada group</taxon>
        <taxon>Methanobacteria</taxon>
        <taxon>Methanobacteriales</taxon>
        <taxon>Methanobacteriaceae</taxon>
        <taxon>Methanobacterium</taxon>
    </lineage>
</organism>
<evidence type="ECO:0000259" key="3">
    <source>
        <dbReference type="PROSITE" id="PS50893"/>
    </source>
</evidence>
<dbReference type="Pfam" id="PF00005">
    <property type="entry name" value="ABC_tran"/>
    <property type="match status" value="2"/>
</dbReference>
<dbReference type="GO" id="GO:0005524">
    <property type="term" value="F:ATP binding"/>
    <property type="evidence" value="ECO:0007669"/>
    <property type="project" value="UniProtKB-KW"/>
</dbReference>
<dbReference type="PROSITE" id="PS00211">
    <property type="entry name" value="ABC_TRANSPORTER_1"/>
    <property type="match status" value="1"/>
</dbReference>
<evidence type="ECO:0000256" key="1">
    <source>
        <dbReference type="ARBA" id="ARBA00022741"/>
    </source>
</evidence>
<dbReference type="Proteomes" id="UP000007360">
    <property type="component" value="Unassembled WGS sequence"/>
</dbReference>
<dbReference type="RefSeq" id="WP_004030054.1">
    <property type="nucleotide sequence ID" value="NZ_AMPO01000003.1"/>
</dbReference>
<dbReference type="NCBIfam" id="TIGR03269">
    <property type="entry name" value="met_CoM_red_A2"/>
    <property type="match status" value="1"/>
</dbReference>
<proteinExistence type="predicted"/>
<evidence type="ECO:0000313" key="4">
    <source>
        <dbReference type="EMBL" id="EKF86121.1"/>
    </source>
</evidence>
<evidence type="ECO:0000313" key="5">
    <source>
        <dbReference type="Proteomes" id="UP000007360"/>
    </source>
</evidence>
<dbReference type="PANTHER" id="PTHR42764:SF2">
    <property type="entry name" value="ABC TRANSPORTER, ATP-BINDING PROTEIN"/>
    <property type="match status" value="1"/>
</dbReference>
<dbReference type="GO" id="GO:0019700">
    <property type="term" value="P:organic phosphonate catabolic process"/>
    <property type="evidence" value="ECO:0007669"/>
    <property type="project" value="TreeGrafter"/>
</dbReference>
<accession>K2QDK6</accession>
<dbReference type="Gene3D" id="3.40.50.300">
    <property type="entry name" value="P-loop containing nucleotide triphosphate hydrolases"/>
    <property type="match status" value="2"/>
</dbReference>
<dbReference type="PANTHER" id="PTHR42764">
    <property type="entry name" value="PHOSPHONATES UTILIZATION ATP-BINDING PROTEIN PHNK-RELATED"/>
    <property type="match status" value="1"/>
</dbReference>
<dbReference type="InterPro" id="IPR003439">
    <property type="entry name" value="ABC_transporter-like_ATP-bd"/>
</dbReference>
<evidence type="ECO:0000256" key="2">
    <source>
        <dbReference type="ARBA" id="ARBA00022840"/>
    </source>
</evidence>
<dbReference type="OrthoDB" id="18209at2157"/>
<dbReference type="InterPro" id="IPR027417">
    <property type="entry name" value="P-loop_NTPase"/>
</dbReference>
<protein>
    <submittedName>
        <fullName evidence="4">Methyl coenzyme M reductase system, component A2</fullName>
    </submittedName>
</protein>
<sequence length="531" mass="59228">MSFIKLENVTKTFDGVEILKNLNITIEEGAVLGILGRSGSGKSVLINMLRGMKDYRPTEGRIIYNLAVCPECLRVEPPSMAGKLCGCGCNFEAQKVDFWNADRKLFAAVKRRIAIMLQRTFALYEDDTVIDNVIKSITGHDEEESTYMAIDLLDMAQMTHRITHIARDLSGGEKQRVVLARQIAKEPMIFLADEPTGTLDPQTAESIHQALIKGVKEKGTTMVITSHWPEVMRQLSDYVIWLEKGEIVEEGDPETVVKSFMKQVPLPEKKTEFKAGGPIIKMEGVKKHYYSIDRGVVKAVDGIDLEVDQGEIFGVVGLSGAGKTTLSRILYGLTDPSSGQIMVKLGDNWIDMTEKGIFGRGRVKPYLGILHQEYSLYPHRNVLGNLTEAISLELPAEFAKMKALYVLNAVGFDEAYAEKIITKYPDELSGGERHRVALAQVLIKEPNIVILDEPTGTMDPITRVQVTDSIRKARDELKQTFLIISHDMDFVLDVCDRAALMRGGKILKIGLPQDIVEDLTPSEKEKMLKEE</sequence>
<gene>
    <name evidence="4" type="ORF">A994_04175</name>
</gene>
<dbReference type="GO" id="GO:0016887">
    <property type="term" value="F:ATP hydrolysis activity"/>
    <property type="evidence" value="ECO:0007669"/>
    <property type="project" value="InterPro"/>
</dbReference>
<keyword evidence="1" id="KW-0547">Nucleotide-binding</keyword>
<reference evidence="4 5" key="1">
    <citation type="journal article" date="2012" name="J. Bacteriol.">
        <title>Draft genome sequence of Methanobacterium formicicum DSM 3637, an archaebacterium isolated from the methane producer amoeba Pelomyxa palustris.</title>
        <authorList>
            <person name="Gutierrez G."/>
        </authorList>
    </citation>
    <scope>NUCLEOTIDE SEQUENCE [LARGE SCALE GENOMIC DNA]</scope>
    <source>
        <strain evidence="5">DSM 3637 / PP1</strain>
    </source>
</reference>
<comment type="caution">
    <text evidence="4">The sequence shown here is derived from an EMBL/GenBank/DDBJ whole genome shotgun (WGS) entry which is preliminary data.</text>
</comment>
<feature type="domain" description="ABC transporter" evidence="3">
    <location>
        <begin position="280"/>
        <end position="528"/>
    </location>
</feature>
<dbReference type="InterPro" id="IPR003593">
    <property type="entry name" value="AAA+_ATPase"/>
</dbReference>
<dbReference type="PATRIC" id="fig|1204725.3.peg.837"/>
<keyword evidence="2" id="KW-0067">ATP-binding</keyword>
<dbReference type="InterPro" id="IPR017871">
    <property type="entry name" value="ABC_transporter-like_CS"/>
</dbReference>
<dbReference type="InterPro" id="IPR017669">
    <property type="entry name" value="Me_Coenz_M_Rdtase_A2"/>
</dbReference>
<dbReference type="AlphaFoldDB" id="K2QDK6"/>
<dbReference type="SMART" id="SM00382">
    <property type="entry name" value="AAA"/>
    <property type="match status" value="2"/>
</dbReference>
<dbReference type="SUPFAM" id="SSF52540">
    <property type="entry name" value="P-loop containing nucleoside triphosphate hydrolases"/>
    <property type="match status" value="2"/>
</dbReference>
<feature type="domain" description="ABC transporter" evidence="3">
    <location>
        <begin position="4"/>
        <end position="269"/>
    </location>
</feature>
<keyword evidence="5" id="KW-1185">Reference proteome</keyword>
<name>K2QDK6_METFP</name>
<dbReference type="EMBL" id="AMPO01000003">
    <property type="protein sequence ID" value="EKF86121.1"/>
    <property type="molecule type" value="Genomic_DNA"/>
</dbReference>